<evidence type="ECO:0000313" key="2">
    <source>
        <dbReference type="Proteomes" id="UP000595814"/>
    </source>
</evidence>
<reference evidence="1 2" key="1">
    <citation type="journal article" date="2022" name="Int. J. Syst. Evol. Microbiol.">
        <title>Miniphocaeibacter halophilus sp. nov., an ammonium-tolerant acetate-producing bacterium isolated from a biogas system.</title>
        <authorList>
            <person name="Schnurer A."/>
            <person name="Singh A."/>
            <person name="Bi S."/>
            <person name="Qiao W."/>
            <person name="Westerholm M."/>
        </authorList>
    </citation>
    <scope>NUCLEOTIDE SEQUENCE [LARGE SCALE GENOMIC DNA]</scope>
    <source>
        <strain evidence="1 2">AMB_01</strain>
    </source>
</reference>
<dbReference type="EMBL" id="CP066744">
    <property type="protein sequence ID" value="QQK08003.1"/>
    <property type="molecule type" value="Genomic_DNA"/>
</dbReference>
<proteinExistence type="predicted"/>
<dbReference type="Proteomes" id="UP000595814">
    <property type="component" value="Chromosome"/>
</dbReference>
<protein>
    <submittedName>
        <fullName evidence="1">50S ribosomal protein L25</fullName>
    </submittedName>
</protein>
<keyword evidence="1" id="KW-0687">Ribonucleoprotein</keyword>
<sequence>MSEFKLEAKIRKSIGKNKVDKLRVEKLIPSIVYAKGKESMPIVLDAKEFDKIYLGAGTSNIIDLEIDGVTKPALIKEVQKHPFKNQYIHVDFLGVDMSEKMRVVIPVVLEGRDSIRVQPSVLMQLVNEIEVECLPADLPSEAMVNVEEMQIGDTLLIKDLDVFNNEKVEVLVDPEEVIATLSEPREEEIEEEIEEVDASDVPTVGEEEEEASEE</sequence>
<keyword evidence="1" id="KW-0689">Ribosomal protein</keyword>
<organism evidence="1 2">
    <name type="scientific">Miniphocaeibacter halophilus</name>
    <dbReference type="NCBI Taxonomy" id="2931922"/>
    <lineage>
        <taxon>Bacteria</taxon>
        <taxon>Bacillati</taxon>
        <taxon>Bacillota</taxon>
        <taxon>Tissierellia</taxon>
        <taxon>Tissierellales</taxon>
        <taxon>Peptoniphilaceae</taxon>
        <taxon>Miniphocaeibacter</taxon>
    </lineage>
</organism>
<evidence type="ECO:0000313" key="1">
    <source>
        <dbReference type="EMBL" id="QQK08003.1"/>
    </source>
</evidence>
<keyword evidence="2" id="KW-1185">Reference proteome</keyword>
<accession>A0AC61N4U0</accession>
<name>A0AC61N4U0_9FIRM</name>
<gene>
    <name evidence="1" type="ORF">JFY71_00245</name>
</gene>